<dbReference type="NCBIfam" id="TIGR00696">
    <property type="entry name" value="wecG_tagA_cpsF"/>
    <property type="match status" value="1"/>
</dbReference>
<sequence>MLVVNASAESCRVGPVDFAITTLEQAVKRTLDDALRERNDHVHLANAWSIALANEDHELRGVFQAGRNYPDGQPVVWAMRWLRGGQNGSRPGRVYGPTFFEKALEEGAELGVRHYFLGSTPETLSKLKSNIHERFPSAEIVGVSSPPFKDLSPEDLEYELSKIESCKPHIVWVGLGTPKQDFVAAYLAEKYAGVFACVGAAFDFTAGNLRAVPLWVQVCGMAWFYRFIQEPRRLWRRYTYGNAKFLGIVFEQLSGKRFALLRGHKSS</sequence>
<comment type="caution">
    <text evidence="3">The sequence shown here is derived from an EMBL/GenBank/DDBJ whole genome shotgun (WGS) entry which is preliminary data.</text>
</comment>
<dbReference type="PANTHER" id="PTHR34136:SF1">
    <property type="entry name" value="UDP-N-ACETYL-D-MANNOSAMINURONIC ACID TRANSFERASE"/>
    <property type="match status" value="1"/>
</dbReference>
<dbReference type="InterPro" id="IPR004629">
    <property type="entry name" value="WecG_TagA_CpsF"/>
</dbReference>
<evidence type="ECO:0000256" key="2">
    <source>
        <dbReference type="ARBA" id="ARBA00022679"/>
    </source>
</evidence>
<evidence type="ECO:0000313" key="3">
    <source>
        <dbReference type="EMBL" id="ORA68761.1"/>
    </source>
</evidence>
<name>A0A1X0D8Q9_9MYCO</name>
<dbReference type="EMBL" id="MVHP01000002">
    <property type="protein sequence ID" value="ORA68761.1"/>
    <property type="molecule type" value="Genomic_DNA"/>
</dbReference>
<proteinExistence type="predicted"/>
<evidence type="ECO:0000256" key="1">
    <source>
        <dbReference type="ARBA" id="ARBA00022676"/>
    </source>
</evidence>
<organism evidence="3 4">
    <name type="scientific">Mycolicibacterium elephantis</name>
    <dbReference type="NCBI Taxonomy" id="81858"/>
    <lineage>
        <taxon>Bacteria</taxon>
        <taxon>Bacillati</taxon>
        <taxon>Actinomycetota</taxon>
        <taxon>Actinomycetes</taxon>
        <taxon>Mycobacteriales</taxon>
        <taxon>Mycobacteriaceae</taxon>
        <taxon>Mycolicibacterium</taxon>
    </lineage>
</organism>
<reference evidence="3 4" key="1">
    <citation type="submission" date="2017-02" db="EMBL/GenBank/DDBJ databases">
        <title>The new phylogeny of genus Mycobacterium.</title>
        <authorList>
            <person name="Tortoli E."/>
            <person name="Trovato A."/>
            <person name="Cirillo D.M."/>
        </authorList>
    </citation>
    <scope>NUCLEOTIDE SEQUENCE [LARGE SCALE GENOMIC DNA]</scope>
    <source>
        <strain evidence="3 4">FI-09383</strain>
    </source>
</reference>
<dbReference type="OrthoDB" id="9771846at2"/>
<keyword evidence="2 3" id="KW-0808">Transferase</keyword>
<protein>
    <submittedName>
        <fullName evidence="3">Glycosyltransferase</fullName>
    </submittedName>
</protein>
<dbReference type="Proteomes" id="UP000192772">
    <property type="component" value="Unassembled WGS sequence"/>
</dbReference>
<dbReference type="GO" id="GO:0016758">
    <property type="term" value="F:hexosyltransferase activity"/>
    <property type="evidence" value="ECO:0007669"/>
    <property type="project" value="TreeGrafter"/>
</dbReference>
<accession>A0A1X0D8Q9</accession>
<evidence type="ECO:0000313" key="4">
    <source>
        <dbReference type="Proteomes" id="UP000192772"/>
    </source>
</evidence>
<dbReference type="PANTHER" id="PTHR34136">
    <property type="match status" value="1"/>
</dbReference>
<dbReference type="CDD" id="cd06533">
    <property type="entry name" value="Glyco_transf_WecG_TagA"/>
    <property type="match status" value="1"/>
</dbReference>
<keyword evidence="1" id="KW-0328">Glycosyltransferase</keyword>
<gene>
    <name evidence="3" type="ORF">BST23_02755</name>
</gene>
<dbReference type="STRING" id="81858.BST23_02755"/>
<dbReference type="Pfam" id="PF03808">
    <property type="entry name" value="Glyco_tran_WecG"/>
    <property type="match status" value="1"/>
</dbReference>
<dbReference type="AlphaFoldDB" id="A0A1X0D8Q9"/>